<dbReference type="RefSeq" id="WP_067226387.1">
    <property type="nucleotide sequence ID" value="NZ_CP014145.1"/>
</dbReference>
<name>A0A120I093_9MICO</name>
<dbReference type="OrthoDB" id="9789947at2"/>
<reference evidence="1 2" key="1">
    <citation type="journal article" date="2016" name="J. Biotechnol.">
        <title>First complete genome sequence of a species in the genus Microterricola, an extremophilic cold active enzyme producing bacterial strain ERGS5:02 isolated from Sikkim Himalaya.</title>
        <authorList>
            <person name="Himanshu"/>
            <person name="Swarnkar M.K."/>
            <person name="Singh D."/>
            <person name="Kumar R."/>
        </authorList>
    </citation>
    <scope>NUCLEOTIDE SEQUENCE [LARGE SCALE GENOMIC DNA]</scope>
    <source>
        <strain evidence="1 2">ERGS5:02</strain>
    </source>
</reference>
<dbReference type="Proteomes" id="UP000058305">
    <property type="component" value="Chromosome"/>
</dbReference>
<evidence type="ECO:0000313" key="2">
    <source>
        <dbReference type="Proteomes" id="UP000058305"/>
    </source>
</evidence>
<accession>A0A120I093</accession>
<dbReference type="GO" id="GO:0010124">
    <property type="term" value="P:phenylacetate catabolic process"/>
    <property type="evidence" value="ECO:0007669"/>
    <property type="project" value="InterPro"/>
</dbReference>
<dbReference type="InterPro" id="IPR009078">
    <property type="entry name" value="Ferritin-like_SF"/>
</dbReference>
<dbReference type="PANTHER" id="PTHR30458">
    <property type="entry name" value="PHENYLACETIC ACID DEGRADATION PROTEIN PAA"/>
    <property type="match status" value="1"/>
</dbReference>
<dbReference type="AlphaFoldDB" id="A0A120I093"/>
<dbReference type="PIRSF" id="PIRSF037834">
    <property type="entry name" value="PA_CoA_Oase3"/>
    <property type="match status" value="1"/>
</dbReference>
<organism evidence="1 2">
    <name type="scientific">Microterricola viridarii</name>
    <dbReference type="NCBI Taxonomy" id="412690"/>
    <lineage>
        <taxon>Bacteria</taxon>
        <taxon>Bacillati</taxon>
        <taxon>Actinomycetota</taxon>
        <taxon>Actinomycetes</taxon>
        <taxon>Micrococcales</taxon>
        <taxon>Microbacteriaceae</taxon>
        <taxon>Microterricola</taxon>
    </lineage>
</organism>
<keyword evidence="2" id="KW-1185">Reference proteome</keyword>
<dbReference type="InterPro" id="IPR012347">
    <property type="entry name" value="Ferritin-like"/>
</dbReference>
<dbReference type="GO" id="GO:0005829">
    <property type="term" value="C:cytosol"/>
    <property type="evidence" value="ECO:0007669"/>
    <property type="project" value="TreeGrafter"/>
</dbReference>
<sequence>MSGHSNRAIGTALTPESIKQSITDTDAGASDAVARYALGLGDDALVLAQRLGEWVTNAPELEEDVALSNIALDLLGHARSLLTYAGSAWGQSEDDLAYFRDEPQFVNRQLFEQPNGDFAQTIARQLIASAYFIGLYRALSASPDPMLSGIAAKALKEVDYHLDHSAQWLLRLGQGTAESHRRMQRGLDTMWVFSDELFSDDSLPTGQDAAALAGIAVTPSSLREGFDALVPRLITEAGLTVPSAPYARGGGRLGVHTEYLGPLLAEMQVLARVHPGASW</sequence>
<gene>
    <name evidence="1" type="ORF">AWU67_02580</name>
</gene>
<dbReference type="InterPro" id="IPR011882">
    <property type="entry name" value="PaaC"/>
</dbReference>
<protein>
    <submittedName>
        <fullName evidence="1">Phenylacetate-CoA oxygenase</fullName>
    </submittedName>
</protein>
<dbReference type="Gene3D" id="1.20.1260.10">
    <property type="match status" value="1"/>
</dbReference>
<reference evidence="2" key="2">
    <citation type="submission" date="2016-01" db="EMBL/GenBank/DDBJ databases">
        <title>First complete genome sequence of a species in the genus Microterricola, an extremophilic cold active enzyme producing strain ERGS5:02 isolated from Sikkim Himalaya.</title>
        <authorList>
            <person name="Kumar R."/>
            <person name="Singh D."/>
            <person name="Swarnkar M.K."/>
        </authorList>
    </citation>
    <scope>NUCLEOTIDE SEQUENCE [LARGE SCALE GENOMIC DNA]</scope>
    <source>
        <strain evidence="2">ERGS5:02</strain>
    </source>
</reference>
<dbReference type="EMBL" id="CP014145">
    <property type="protein sequence ID" value="AMB57935.1"/>
    <property type="molecule type" value="Genomic_DNA"/>
</dbReference>
<dbReference type="KEGG" id="mvd:AWU67_02580"/>
<dbReference type="PANTHER" id="PTHR30458:SF0">
    <property type="entry name" value="1,2-PHENYLACETYL-COA EPOXIDASE, SUBUNIT C"/>
    <property type="match status" value="1"/>
</dbReference>
<dbReference type="NCBIfam" id="TIGR02158">
    <property type="entry name" value="PA_CoA_Oxy3"/>
    <property type="match status" value="1"/>
</dbReference>
<proteinExistence type="predicted"/>
<evidence type="ECO:0000313" key="1">
    <source>
        <dbReference type="EMBL" id="AMB57935.1"/>
    </source>
</evidence>
<dbReference type="InterPro" id="IPR007814">
    <property type="entry name" value="PaaA_PaaC"/>
</dbReference>
<dbReference type="SUPFAM" id="SSF47240">
    <property type="entry name" value="Ferritin-like"/>
    <property type="match status" value="1"/>
</dbReference>
<dbReference type="InterPro" id="IPR052703">
    <property type="entry name" value="Aromatic_CoA_ox/epox"/>
</dbReference>
<dbReference type="Pfam" id="PF05138">
    <property type="entry name" value="PaaA_PaaC"/>
    <property type="match status" value="1"/>
</dbReference>